<reference evidence="4" key="1">
    <citation type="submission" date="2020-01" db="EMBL/GenBank/DDBJ databases">
        <authorList>
            <person name="Rat A."/>
        </authorList>
    </citation>
    <scope>NUCLEOTIDE SEQUENCE</scope>
    <source>
        <strain evidence="4">LMG 31228</strain>
    </source>
</reference>
<reference evidence="4" key="2">
    <citation type="journal article" date="2021" name="Syst. Appl. Microbiol.">
        <title>Roseomonas hellenica sp. nov., isolated from roots of wild-growing Alkanna tinctoria.</title>
        <authorList>
            <person name="Rat A."/>
            <person name="Naranjo H.D."/>
            <person name="Lebbe L."/>
            <person name="Cnockaert M."/>
            <person name="Krigas N."/>
            <person name="Grigoriadou K."/>
            <person name="Maloupa E."/>
            <person name="Willems A."/>
        </authorList>
    </citation>
    <scope>NUCLEOTIDE SEQUENCE</scope>
    <source>
        <strain evidence="4">LMG 31228</strain>
    </source>
</reference>
<evidence type="ECO:0000313" key="5">
    <source>
        <dbReference type="Proteomes" id="UP001138709"/>
    </source>
</evidence>
<evidence type="ECO:0000259" key="3">
    <source>
        <dbReference type="Pfam" id="PF18914"/>
    </source>
</evidence>
<dbReference type="InterPro" id="IPR043724">
    <property type="entry name" value="DUF5666"/>
</dbReference>
<comment type="caution">
    <text evidence="4">The sequence shown here is derived from an EMBL/GenBank/DDBJ whole genome shotgun (WGS) entry which is preliminary data.</text>
</comment>
<evidence type="ECO:0000256" key="1">
    <source>
        <dbReference type="SAM" id="MobiDB-lite"/>
    </source>
</evidence>
<feature type="chain" id="PRO_5040759786" description="DUF5666 domain-containing protein" evidence="2">
    <location>
        <begin position="23"/>
        <end position="424"/>
    </location>
</feature>
<accession>A0A9X9X5H7</accession>
<protein>
    <recommendedName>
        <fullName evidence="3">DUF5666 domain-containing protein</fullName>
    </recommendedName>
</protein>
<evidence type="ECO:0000256" key="2">
    <source>
        <dbReference type="SAM" id="SignalP"/>
    </source>
</evidence>
<dbReference type="EMBL" id="JAAEDL010000001">
    <property type="protein sequence ID" value="MBR0678963.1"/>
    <property type="molecule type" value="Genomic_DNA"/>
</dbReference>
<sequence length="424" mass="42152">MRRRPSGAALAGLLLLAGCTFAESPASPSGTTPPGLCRLGPDEGPPLADRGIGGTGAPSAIADRGIGGTGAPMPAAARVQVAERGIGGTGIIAIITGFASICLGGMEVALDDAVPVTLNGQAVAASSLRAGHLAIVEAVGGEAGLMARSVQVRQEVSGPVESVSTSGRLRVAGQAVQISSGTFGARNPQVGQWVAVSGLRGPDGAVQATRIDLRAAGEVLVRGRATQAGGRLQIGGLEVRHAPAMGSDGFVTATGRYRAGVLEATQVEPDRLPTDPAAAFPEATRRILVESYVMAGEEGLRLGSGAVLPAPAGLGGPAPRRALVEFERQSGSGLLATHLRMEGPGPIGDPPPEAGRTAASAGGLQPAPVPGRPHGNVGSIPRRDSPAGRGQAPVRGGARQLRPADAAGGPPGPPRMPGRAAPPR</sequence>
<proteinExistence type="predicted"/>
<feature type="compositionally biased region" description="Pro residues" evidence="1">
    <location>
        <begin position="410"/>
        <end position="424"/>
    </location>
</feature>
<feature type="region of interest" description="Disordered" evidence="1">
    <location>
        <begin position="25"/>
        <end position="54"/>
    </location>
</feature>
<name>A0A9X9X5H7_9PROT</name>
<dbReference type="Proteomes" id="UP001138709">
    <property type="component" value="Unassembled WGS sequence"/>
</dbReference>
<dbReference type="Pfam" id="PF18914">
    <property type="entry name" value="DUF5666"/>
    <property type="match status" value="1"/>
</dbReference>
<keyword evidence="2" id="KW-0732">Signal</keyword>
<feature type="compositionally biased region" description="Low complexity" evidence="1">
    <location>
        <begin position="25"/>
        <end position="35"/>
    </location>
</feature>
<evidence type="ECO:0000313" key="4">
    <source>
        <dbReference type="EMBL" id="MBR0678963.1"/>
    </source>
</evidence>
<organism evidence="4 5">
    <name type="scientific">Neoroseomonas eburnea</name>
    <dbReference type="NCBI Taxonomy" id="1346889"/>
    <lineage>
        <taxon>Bacteria</taxon>
        <taxon>Pseudomonadati</taxon>
        <taxon>Pseudomonadota</taxon>
        <taxon>Alphaproteobacteria</taxon>
        <taxon>Acetobacterales</taxon>
        <taxon>Acetobacteraceae</taxon>
        <taxon>Neoroseomonas</taxon>
    </lineage>
</organism>
<keyword evidence="5" id="KW-1185">Reference proteome</keyword>
<feature type="region of interest" description="Disordered" evidence="1">
    <location>
        <begin position="338"/>
        <end position="424"/>
    </location>
</feature>
<dbReference type="RefSeq" id="WP_211844319.1">
    <property type="nucleotide sequence ID" value="NZ_JAAEDL010000001.1"/>
</dbReference>
<feature type="domain" description="DUF5666" evidence="3">
    <location>
        <begin position="158"/>
        <end position="211"/>
    </location>
</feature>
<gene>
    <name evidence="4" type="ORF">GXW74_00540</name>
</gene>
<dbReference type="AlphaFoldDB" id="A0A9X9X5H7"/>
<dbReference type="PROSITE" id="PS51257">
    <property type="entry name" value="PROKAR_LIPOPROTEIN"/>
    <property type="match status" value="1"/>
</dbReference>
<feature type="signal peptide" evidence="2">
    <location>
        <begin position="1"/>
        <end position="22"/>
    </location>
</feature>